<dbReference type="EMBL" id="JAAABJ010000439">
    <property type="protein sequence ID" value="NAW50787.1"/>
    <property type="molecule type" value="Genomic_DNA"/>
</dbReference>
<protein>
    <submittedName>
        <fullName evidence="1">Uncharacterized protein</fullName>
    </submittedName>
</protein>
<dbReference type="RefSeq" id="WP_166519094.1">
    <property type="nucleotide sequence ID" value="NZ_JAAABJ010000439.1"/>
</dbReference>
<comment type="caution">
    <text evidence="1">The sequence shown here is derived from an EMBL/GenBank/DDBJ whole genome shotgun (WGS) entry which is preliminary data.</text>
</comment>
<name>A0A845PWG0_9FLAO</name>
<reference evidence="1 2" key="1">
    <citation type="submission" date="2019-11" db="EMBL/GenBank/DDBJ databases">
        <title>Characterization of Elizabethkingia argenteiflava sp. nov., isolated from inner surface of Soybean Pods.</title>
        <authorList>
            <person name="Mo S."/>
        </authorList>
    </citation>
    <scope>NUCLEOTIDE SEQUENCE [LARGE SCALE GENOMIC DNA]</scope>
    <source>
        <strain evidence="1 2">YB22</strain>
    </source>
</reference>
<keyword evidence="2" id="KW-1185">Reference proteome</keyword>
<evidence type="ECO:0000313" key="1">
    <source>
        <dbReference type="EMBL" id="NAW50787.1"/>
    </source>
</evidence>
<evidence type="ECO:0000313" key="2">
    <source>
        <dbReference type="Proteomes" id="UP000553459"/>
    </source>
</evidence>
<organism evidence="1 2">
    <name type="scientific">Elizabethkingia argenteiflava</name>
    <dbReference type="NCBI Taxonomy" id="2681556"/>
    <lineage>
        <taxon>Bacteria</taxon>
        <taxon>Pseudomonadati</taxon>
        <taxon>Bacteroidota</taxon>
        <taxon>Flavobacteriia</taxon>
        <taxon>Flavobacteriales</taxon>
        <taxon>Weeksellaceae</taxon>
        <taxon>Elizabethkingia</taxon>
    </lineage>
</organism>
<gene>
    <name evidence="1" type="ORF">GNY06_05110</name>
</gene>
<dbReference type="Proteomes" id="UP000553459">
    <property type="component" value="Unassembled WGS sequence"/>
</dbReference>
<sequence length="639" mass="72482">MNENNLLPFVRPIPVGELPTNNNPSEGGILIVKDDKSPERVPIDFFLNKINAGITGTLTASTVVPAEGYYRYAVVTPGIYNNVNPPITVTQQDLDGNFVIISVSNGVAQKELSKKNAATDNDLIRKEKKEDLYIFVDADSNIVERTSEEGDKFLIGLDGSVQNNISQLKNKIYWSNVDDLYVLTDSNNQIVAKIDSESQLYLPGLEESVQQSINKTNSSIIWQNFSDSDLYLFTDSQNQVIAKFDASAEFYLSGLDGSVQQNIRKGGVKSYAPNSNISDLKYNQLSEEGNALLIRRMVNGLTNFAVPHGVMPQSWDFPIDKIKNLQAPKVEDYVRIGMHNGLVFNPNSGVVHPNIFTFDFPVNGYKYWMTLNGYPNESWEITWLYGTNDPELKDWELISNVPQPFEHNPVVSPPYISSHDSDTFMTYNPFTGEMIVAWRRTLRWGNLPTTQTNEYRYRSSNNGLDWSDVKTLIKPVTADIDLMQSMGIVYNPNTKLFYAFDVANTKQGWKMKWKSNPDIEDVQGWSDETYIDTPLGVTPWHLEVKYIGKTIVILLHENQNVSKTKDDRLWFCATNDLKNFVWSEQDILGGSTPLYKSSFIPVYNPDGSIKFKIAYTTDERVPVSEQWRLKITETQSFNI</sequence>
<dbReference type="AlphaFoldDB" id="A0A845PWG0"/>
<accession>A0A845PWG0</accession>
<proteinExistence type="predicted"/>